<dbReference type="SMART" id="SM01266">
    <property type="entry name" value="Mac"/>
    <property type="match status" value="1"/>
</dbReference>
<keyword evidence="3 7" id="KW-0808">Transferase</keyword>
<feature type="domain" description="Maltose/galactoside acetyltransferase" evidence="8">
    <location>
        <begin position="7"/>
        <end position="61"/>
    </location>
</feature>
<dbReference type="Pfam" id="PF00132">
    <property type="entry name" value="Hexapep"/>
    <property type="match status" value="1"/>
</dbReference>
<accession>A0A0U5F836</accession>
<keyword evidence="2" id="KW-0536">Nodulation</keyword>
<evidence type="ECO:0000256" key="6">
    <source>
        <dbReference type="ARBA" id="ARBA00055587"/>
    </source>
</evidence>
<evidence type="ECO:0000256" key="5">
    <source>
        <dbReference type="ARBA" id="ARBA00023315"/>
    </source>
</evidence>
<dbReference type="InterPro" id="IPR001451">
    <property type="entry name" value="Hexapep"/>
</dbReference>
<evidence type="ECO:0000313" key="11">
    <source>
        <dbReference type="Proteomes" id="UP000068250"/>
    </source>
</evidence>
<evidence type="ECO:0000313" key="10">
    <source>
        <dbReference type="EMBL" id="NHO38780.1"/>
    </source>
</evidence>
<dbReference type="PANTHER" id="PTHR43017">
    <property type="entry name" value="GALACTOSIDE O-ACETYLTRANSFERASE"/>
    <property type="match status" value="1"/>
</dbReference>
<protein>
    <recommendedName>
        <fullName evidence="7">Acetyltransferase</fullName>
        <ecNumber evidence="7">2.3.1.-</ecNumber>
    </recommendedName>
</protein>
<dbReference type="FunFam" id="2.160.10.10:FF:000025">
    <property type="entry name" value="Hexapeptide-repeat containing-acetyltransferase"/>
    <property type="match status" value="1"/>
</dbReference>
<comment type="function">
    <text evidence="6">Acetyltransferase implicated in the O-acetylation of Nod factors.</text>
</comment>
<evidence type="ECO:0000313" key="9">
    <source>
        <dbReference type="EMBL" id="CEF57257.1"/>
    </source>
</evidence>
<evidence type="ECO:0000256" key="3">
    <source>
        <dbReference type="ARBA" id="ARBA00022679"/>
    </source>
</evidence>
<dbReference type="AlphaFoldDB" id="A0A0U5F836"/>
<dbReference type="OrthoDB" id="9815592at2"/>
<evidence type="ECO:0000256" key="1">
    <source>
        <dbReference type="ARBA" id="ARBA00007274"/>
    </source>
</evidence>
<reference evidence="9" key="2">
    <citation type="submission" date="2014-09" db="EMBL/GenBank/DDBJ databases">
        <authorList>
            <person name="Magalhaes I.L.F."/>
            <person name="Oliveira U."/>
            <person name="Santos F.R."/>
            <person name="Vidigal T.H.D.A."/>
            <person name="Brescovit A.D."/>
            <person name="Santos A.J."/>
        </authorList>
    </citation>
    <scope>NUCLEOTIDE SEQUENCE</scope>
    <source>
        <strain evidence="9">LMG 23848T</strain>
    </source>
</reference>
<evidence type="ECO:0000259" key="8">
    <source>
        <dbReference type="SMART" id="SM01266"/>
    </source>
</evidence>
<dbReference type="InterPro" id="IPR024688">
    <property type="entry name" value="Mac_dom"/>
</dbReference>
<reference evidence="11" key="1">
    <citation type="submission" date="2014-09" db="EMBL/GenBank/DDBJ databases">
        <authorList>
            <person name="Illeghems K.G."/>
        </authorList>
    </citation>
    <scope>NUCLEOTIDE SEQUENCE [LARGE SCALE GENOMIC DNA]</scope>
    <source>
        <strain evidence="11">LMG 23848T</strain>
    </source>
</reference>
<reference evidence="10 12" key="3">
    <citation type="journal article" date="2020" name="Int. J. Syst. Evol. Microbiol.">
        <title>Novel acetic acid bacteria from cider fermentations: Acetobacter conturbans sp. nov. and Acetobacter fallax sp. nov.</title>
        <authorList>
            <person name="Sombolestani A.S."/>
            <person name="Cleenwerck I."/>
            <person name="Cnockaert M."/>
            <person name="Borremans W."/>
            <person name="Wieme A.D."/>
            <person name="De Vuyst L."/>
            <person name="Vandamme P."/>
        </authorList>
    </citation>
    <scope>NUCLEOTIDE SEQUENCE [LARGE SCALE GENOMIC DNA]</scope>
    <source>
        <strain evidence="10 12">LMG 23848</strain>
    </source>
</reference>
<dbReference type="EC" id="2.3.1.-" evidence="7"/>
<dbReference type="EMBL" id="LN609302">
    <property type="protein sequence ID" value="CEF57257.1"/>
    <property type="molecule type" value="Genomic_DNA"/>
</dbReference>
<dbReference type="Proteomes" id="UP000657200">
    <property type="component" value="Unassembled WGS sequence"/>
</dbReference>
<dbReference type="Proteomes" id="UP000068250">
    <property type="component" value="Chromosome I"/>
</dbReference>
<organism evidence="9 11">
    <name type="scientific">Acetobacter ghanensis</name>
    <dbReference type="NCBI Taxonomy" id="431306"/>
    <lineage>
        <taxon>Bacteria</taxon>
        <taxon>Pseudomonadati</taxon>
        <taxon>Pseudomonadota</taxon>
        <taxon>Alphaproteobacteria</taxon>
        <taxon>Acetobacterales</taxon>
        <taxon>Acetobacteraceae</taxon>
        <taxon>Acetobacter</taxon>
    </lineage>
</organism>
<comment type="similarity">
    <text evidence="1 7">Belongs to the transferase hexapeptide repeat family.</text>
</comment>
<gene>
    <name evidence="9" type="primary">nodL</name>
    <name evidence="9" type="ORF">AGA_2573</name>
    <name evidence="10" type="ORF">GOB80_03605</name>
</gene>
<dbReference type="Pfam" id="PF14602">
    <property type="entry name" value="Hexapep_2"/>
    <property type="match status" value="1"/>
</dbReference>
<keyword evidence="12" id="KW-1185">Reference proteome</keyword>
<keyword evidence="5 7" id="KW-0012">Acyltransferase</keyword>
<dbReference type="Gene3D" id="2.160.10.10">
    <property type="entry name" value="Hexapeptide repeat proteins"/>
    <property type="match status" value="1"/>
</dbReference>
<dbReference type="Pfam" id="PF12464">
    <property type="entry name" value="Mac"/>
    <property type="match status" value="1"/>
</dbReference>
<evidence type="ECO:0000256" key="7">
    <source>
        <dbReference type="RuleBase" id="RU367021"/>
    </source>
</evidence>
<evidence type="ECO:0000256" key="2">
    <source>
        <dbReference type="ARBA" id="ARBA00022458"/>
    </source>
</evidence>
<keyword evidence="4" id="KW-0677">Repeat</keyword>
<dbReference type="EMBL" id="WOTE01000002">
    <property type="protein sequence ID" value="NHO38780.1"/>
    <property type="molecule type" value="Genomic_DNA"/>
</dbReference>
<dbReference type="SUPFAM" id="SSF51161">
    <property type="entry name" value="Trimeric LpxA-like enzymes"/>
    <property type="match status" value="1"/>
</dbReference>
<evidence type="ECO:0000256" key="4">
    <source>
        <dbReference type="ARBA" id="ARBA00022737"/>
    </source>
</evidence>
<dbReference type="STRING" id="431306.AGA_2573"/>
<dbReference type="InterPro" id="IPR011004">
    <property type="entry name" value="Trimer_LpxA-like_sf"/>
</dbReference>
<dbReference type="PATRIC" id="fig|431306.5.peg.2656"/>
<dbReference type="CDD" id="cd03357">
    <property type="entry name" value="LbH_MAT_GAT"/>
    <property type="match status" value="1"/>
</dbReference>
<dbReference type="PROSITE" id="PS00101">
    <property type="entry name" value="HEXAPEP_TRANSFERASES"/>
    <property type="match status" value="1"/>
</dbReference>
<dbReference type="InterPro" id="IPR039369">
    <property type="entry name" value="LacA-like"/>
</dbReference>
<dbReference type="GO" id="GO:0008870">
    <property type="term" value="F:galactoside O-acetyltransferase activity"/>
    <property type="evidence" value="ECO:0007669"/>
    <property type="project" value="TreeGrafter"/>
</dbReference>
<sequence length="196" mass="20618">MTLEDHMAFMQTGAMYNDLAPELVQARADAVVLSNRYNASFGRPAAEREELLRTLLGRVGQQVHFEPALRCEFGRNISIGNNFYANFDCILLDAAPITIGDNVLFGPRVGLYTANHALDAHERAAGGCYAQPISIGSGVWLGAGVHVTPGVSVGEGSVIGAGSVVTRDVPVGVVAAGVPCRVLRALTPADRTGFAP</sequence>
<dbReference type="PANTHER" id="PTHR43017:SF1">
    <property type="entry name" value="ACETYLTRANSFERASE YJL218W-RELATED"/>
    <property type="match status" value="1"/>
</dbReference>
<proteinExistence type="inferred from homology"/>
<name>A0A0U5F836_9PROT</name>
<evidence type="ECO:0000313" key="12">
    <source>
        <dbReference type="Proteomes" id="UP000657200"/>
    </source>
</evidence>
<dbReference type="RefSeq" id="WP_059024497.1">
    <property type="nucleotide sequence ID" value="NZ_LN609302.1"/>
</dbReference>
<dbReference type="InterPro" id="IPR018357">
    <property type="entry name" value="Hexapep_transf_CS"/>
</dbReference>